<comment type="subcellular location">
    <subcellularLocation>
        <location evidence="1">Nucleus</location>
    </subcellularLocation>
</comment>
<dbReference type="FunFam" id="3.30.160.60:FF:002343">
    <property type="entry name" value="Zinc finger protein 33A"/>
    <property type="match status" value="1"/>
</dbReference>
<feature type="domain" description="C2H2-type" evidence="12">
    <location>
        <begin position="366"/>
        <end position="393"/>
    </location>
</feature>
<evidence type="ECO:0000256" key="7">
    <source>
        <dbReference type="ARBA" id="ARBA00023015"/>
    </source>
</evidence>
<dbReference type="FunFam" id="3.30.160.60:FF:001671">
    <property type="entry name" value="Zinc finger protein 94"/>
    <property type="match status" value="1"/>
</dbReference>
<feature type="domain" description="C2H2-type" evidence="12">
    <location>
        <begin position="394"/>
        <end position="421"/>
    </location>
</feature>
<dbReference type="Proteomes" id="UP000762676">
    <property type="component" value="Unassembled WGS sequence"/>
</dbReference>
<keyword evidence="2" id="KW-0597">Phosphoprotein</keyword>
<dbReference type="FunFam" id="3.30.160.60:FF:000478">
    <property type="entry name" value="Zinc finger protein 133"/>
    <property type="match status" value="1"/>
</dbReference>
<dbReference type="PANTHER" id="PTHR23234">
    <property type="entry name" value="ZNF44 PROTEIN"/>
    <property type="match status" value="1"/>
</dbReference>
<dbReference type="InterPro" id="IPR013087">
    <property type="entry name" value="Znf_C2H2_type"/>
</dbReference>
<evidence type="ECO:0000313" key="13">
    <source>
        <dbReference type="EMBL" id="GFS13759.1"/>
    </source>
</evidence>
<evidence type="ECO:0000313" key="14">
    <source>
        <dbReference type="Proteomes" id="UP000762676"/>
    </source>
</evidence>
<keyword evidence="4" id="KW-0677">Repeat</keyword>
<comment type="caution">
    <text evidence="13">The sequence shown here is derived from an EMBL/GenBank/DDBJ whole genome shotgun (WGS) entry which is preliminary data.</text>
</comment>
<dbReference type="SUPFAM" id="SSF57667">
    <property type="entry name" value="beta-beta-alpha zinc fingers"/>
    <property type="match status" value="5"/>
</dbReference>
<feature type="domain" description="C2H2-type" evidence="12">
    <location>
        <begin position="422"/>
        <end position="449"/>
    </location>
</feature>
<dbReference type="AlphaFoldDB" id="A0AAV4ITJ0"/>
<dbReference type="Pfam" id="PF00096">
    <property type="entry name" value="zf-C2H2"/>
    <property type="match status" value="7"/>
</dbReference>
<dbReference type="FunFam" id="3.30.160.60:FF:000290">
    <property type="entry name" value="Zinc finger protein 697 isoform X1"/>
    <property type="match status" value="1"/>
</dbReference>
<dbReference type="PANTHER" id="PTHR23234:SF10">
    <property type="entry name" value="RIKEN CDNA 6720489N17 GENE-RELATED"/>
    <property type="match status" value="1"/>
</dbReference>
<evidence type="ECO:0000256" key="4">
    <source>
        <dbReference type="ARBA" id="ARBA00022737"/>
    </source>
</evidence>
<dbReference type="PROSITE" id="PS50157">
    <property type="entry name" value="ZINC_FINGER_C2H2_2"/>
    <property type="match status" value="8"/>
</dbReference>
<dbReference type="GO" id="GO:0005634">
    <property type="term" value="C:nucleus"/>
    <property type="evidence" value="ECO:0007669"/>
    <property type="project" value="UniProtKB-SubCell"/>
</dbReference>
<keyword evidence="3" id="KW-0479">Metal-binding</keyword>
<dbReference type="PROSITE" id="PS00028">
    <property type="entry name" value="ZINC_FINGER_C2H2_1"/>
    <property type="match status" value="7"/>
</dbReference>
<dbReference type="GO" id="GO:0032502">
    <property type="term" value="P:developmental process"/>
    <property type="evidence" value="ECO:0007669"/>
    <property type="project" value="UniProtKB-ARBA"/>
</dbReference>
<evidence type="ECO:0000259" key="12">
    <source>
        <dbReference type="PROSITE" id="PS50157"/>
    </source>
</evidence>
<dbReference type="InterPro" id="IPR036236">
    <property type="entry name" value="Znf_C2H2_sf"/>
</dbReference>
<keyword evidence="7" id="KW-0805">Transcription regulation</keyword>
<protein>
    <submittedName>
        <fullName evidence="13">Zinc finger protein 737</fullName>
    </submittedName>
</protein>
<feature type="domain" description="C2H2-type" evidence="12">
    <location>
        <begin position="478"/>
        <end position="505"/>
    </location>
</feature>
<accession>A0AAV4ITJ0</accession>
<feature type="region of interest" description="Disordered" evidence="11">
    <location>
        <begin position="160"/>
        <end position="239"/>
    </location>
</feature>
<sequence>MEEDSTVDEKPIFKRLFVDKKLDVQALHIKEEPLASANEHGSCRFSKDTDWKLDAKQIVPHAHADTCLKPAAVQLFQEGNSREQNLLPGDGSLCFKGPDGFEAMFPHHSKVKNELCAAADDNVLIKTDPSERDLKVKSDEEACIARLQAHVDTYSPAFSTEYEQETETPENSESNGTCPHDLHVIGLKDSQGGHRIPQDRSSLTELENIKRTLSHSTQGQLKRDQSEEKSSSSDLPTKNKNDVYYEHSYAKGLGIRTERVVKDERPFRCFWCPFECLQQENWAGHIQQCHGKEYAKLLKEIFSKQKKCVSVSQTYFDVKGLTSGKFLYSSKYSSFSEALAKHSKKPGFLSVSMLGRKKKPSDEKPFKCDECGKGFRLKQHLTSHKKVHSDEKPCKCDVCGKAFRHSFTLTTHLRIHTGEKPYKCDVCGKAFVTHSGLSAHKKIHSGERPYKCDVCGKAFIQRVTLANHKRIHSREKPYKCDVCGKAFTQKPYLTQHLRIHIDQKPYKCDLCGKSFRRSSALTSHTRIHSGEKPYKCDVCCKAFSDHSSLTYHKKVHCGEKPFKWDGCGQAFSHSPALTKHIRIHSGEKPYK</sequence>
<gene>
    <name evidence="13" type="ORF">ElyMa_006730200</name>
</gene>
<evidence type="ECO:0000256" key="11">
    <source>
        <dbReference type="SAM" id="MobiDB-lite"/>
    </source>
</evidence>
<name>A0AAV4ITJ0_9GAST</name>
<dbReference type="GO" id="GO:0008270">
    <property type="term" value="F:zinc ion binding"/>
    <property type="evidence" value="ECO:0007669"/>
    <property type="project" value="UniProtKB-KW"/>
</dbReference>
<evidence type="ECO:0000256" key="5">
    <source>
        <dbReference type="ARBA" id="ARBA00022771"/>
    </source>
</evidence>
<keyword evidence="9" id="KW-0539">Nucleus</keyword>
<feature type="domain" description="C2H2-type" evidence="12">
    <location>
        <begin position="534"/>
        <end position="561"/>
    </location>
</feature>
<dbReference type="FunFam" id="3.30.160.60:FF:000307">
    <property type="entry name" value="Zinc finger protein ZFP69 isoform 1"/>
    <property type="match status" value="1"/>
</dbReference>
<evidence type="ECO:0000256" key="6">
    <source>
        <dbReference type="ARBA" id="ARBA00022833"/>
    </source>
</evidence>
<feature type="compositionally biased region" description="Basic and acidic residues" evidence="11">
    <location>
        <begin position="221"/>
        <end position="239"/>
    </location>
</feature>
<dbReference type="SMART" id="SM00355">
    <property type="entry name" value="ZnF_C2H2"/>
    <property type="match status" value="9"/>
</dbReference>
<dbReference type="InterPro" id="IPR050758">
    <property type="entry name" value="Znf_C2H2-type"/>
</dbReference>
<evidence type="ECO:0000256" key="1">
    <source>
        <dbReference type="ARBA" id="ARBA00004123"/>
    </source>
</evidence>
<dbReference type="FunFam" id="3.30.160.60:FF:003287">
    <property type="entry name" value="Zgc:113343"/>
    <property type="match status" value="1"/>
</dbReference>
<evidence type="ECO:0000256" key="3">
    <source>
        <dbReference type="ARBA" id="ARBA00022723"/>
    </source>
</evidence>
<evidence type="ECO:0000256" key="8">
    <source>
        <dbReference type="ARBA" id="ARBA00023163"/>
    </source>
</evidence>
<proteinExistence type="predicted"/>
<keyword evidence="6" id="KW-0862">Zinc</keyword>
<reference evidence="13 14" key="1">
    <citation type="journal article" date="2021" name="Elife">
        <title>Chloroplast acquisition without the gene transfer in kleptoplastic sea slugs, Plakobranchus ocellatus.</title>
        <authorList>
            <person name="Maeda T."/>
            <person name="Takahashi S."/>
            <person name="Yoshida T."/>
            <person name="Shimamura S."/>
            <person name="Takaki Y."/>
            <person name="Nagai Y."/>
            <person name="Toyoda A."/>
            <person name="Suzuki Y."/>
            <person name="Arimoto A."/>
            <person name="Ishii H."/>
            <person name="Satoh N."/>
            <person name="Nishiyama T."/>
            <person name="Hasebe M."/>
            <person name="Maruyama T."/>
            <person name="Minagawa J."/>
            <person name="Obokata J."/>
            <person name="Shigenobu S."/>
        </authorList>
    </citation>
    <scope>NUCLEOTIDE SEQUENCE [LARGE SCALE GENOMIC DNA]</scope>
</reference>
<organism evidence="13 14">
    <name type="scientific">Elysia marginata</name>
    <dbReference type="NCBI Taxonomy" id="1093978"/>
    <lineage>
        <taxon>Eukaryota</taxon>
        <taxon>Metazoa</taxon>
        <taxon>Spiralia</taxon>
        <taxon>Lophotrochozoa</taxon>
        <taxon>Mollusca</taxon>
        <taxon>Gastropoda</taxon>
        <taxon>Heterobranchia</taxon>
        <taxon>Euthyneura</taxon>
        <taxon>Panpulmonata</taxon>
        <taxon>Sacoglossa</taxon>
        <taxon>Placobranchoidea</taxon>
        <taxon>Plakobranchidae</taxon>
        <taxon>Elysia</taxon>
    </lineage>
</organism>
<dbReference type="EMBL" id="BMAT01013469">
    <property type="protein sequence ID" value="GFS13759.1"/>
    <property type="molecule type" value="Genomic_DNA"/>
</dbReference>
<feature type="domain" description="C2H2-type" evidence="12">
    <location>
        <begin position="562"/>
        <end position="589"/>
    </location>
</feature>
<evidence type="ECO:0000256" key="2">
    <source>
        <dbReference type="ARBA" id="ARBA00022553"/>
    </source>
</evidence>
<keyword evidence="14" id="KW-1185">Reference proteome</keyword>
<evidence type="ECO:0000256" key="9">
    <source>
        <dbReference type="ARBA" id="ARBA00023242"/>
    </source>
</evidence>
<dbReference type="FunFam" id="3.30.160.60:FF:000690">
    <property type="entry name" value="Zinc finger protein 354C"/>
    <property type="match status" value="1"/>
</dbReference>
<evidence type="ECO:0000256" key="10">
    <source>
        <dbReference type="PROSITE-ProRule" id="PRU00042"/>
    </source>
</evidence>
<dbReference type="FunFam" id="3.30.160.60:FF:001049">
    <property type="entry name" value="zinc finger protein 319"/>
    <property type="match status" value="1"/>
</dbReference>
<feature type="domain" description="C2H2-type" evidence="12">
    <location>
        <begin position="506"/>
        <end position="533"/>
    </location>
</feature>
<dbReference type="Gene3D" id="3.30.160.60">
    <property type="entry name" value="Classic Zinc Finger"/>
    <property type="match status" value="8"/>
</dbReference>
<keyword evidence="8" id="KW-0804">Transcription</keyword>
<keyword evidence="5 10" id="KW-0863">Zinc-finger</keyword>
<feature type="domain" description="C2H2-type" evidence="12">
    <location>
        <begin position="450"/>
        <end position="477"/>
    </location>
</feature>